<keyword evidence="20" id="KW-0966">Cell projection</keyword>
<keyword evidence="18" id="KW-0325">Glycoprotein</keyword>
<dbReference type="InterPro" id="IPR000832">
    <property type="entry name" value="GPCR_2_secretin-like"/>
</dbReference>
<dbReference type="SUPFAM" id="SSF81321">
    <property type="entry name" value="Family A G protein-coupled receptor-like"/>
    <property type="match status" value="1"/>
</dbReference>
<dbReference type="FunFam" id="1.20.1070.10:FF:000032">
    <property type="entry name" value="Vasoactive intestinal polypeptide receptor 1"/>
    <property type="match status" value="1"/>
</dbReference>
<evidence type="ECO:0000256" key="7">
    <source>
        <dbReference type="ARBA" id="ARBA00022553"/>
    </source>
</evidence>
<dbReference type="GO" id="GO:0004843">
    <property type="term" value="F:cysteine-type deubiquitinase activity"/>
    <property type="evidence" value="ECO:0007669"/>
    <property type="project" value="InterPro"/>
</dbReference>
<dbReference type="InterPro" id="IPR036859">
    <property type="entry name" value="CAP-Gly_dom_sf"/>
</dbReference>
<dbReference type="InterPro" id="IPR036445">
    <property type="entry name" value="GPCR_2_extracell_dom_sf"/>
</dbReference>
<keyword evidence="12" id="KW-0391">Immunity</keyword>
<keyword evidence="8" id="KW-0399">Innate immunity</keyword>
<evidence type="ECO:0000259" key="30">
    <source>
        <dbReference type="PROSITE" id="PS50261"/>
    </source>
</evidence>
<dbReference type="SMART" id="SM00008">
    <property type="entry name" value="HormR"/>
    <property type="match status" value="1"/>
</dbReference>
<dbReference type="SUPFAM" id="SSF54001">
    <property type="entry name" value="Cysteine proteinases"/>
    <property type="match status" value="1"/>
</dbReference>
<keyword evidence="32" id="KW-1185">Reference proteome</keyword>
<dbReference type="PROSITE" id="PS00650">
    <property type="entry name" value="G_PROTEIN_RECEP_F2_2"/>
    <property type="match status" value="1"/>
</dbReference>
<evidence type="ECO:0000256" key="13">
    <source>
        <dbReference type="ARBA" id="ARBA00022989"/>
    </source>
</evidence>
<evidence type="ECO:0000313" key="31">
    <source>
        <dbReference type="Ensembl" id="ENSNFUP00015013142.1"/>
    </source>
</evidence>
<dbReference type="SUPFAM" id="SSF111418">
    <property type="entry name" value="Hormone receptor domain"/>
    <property type="match status" value="1"/>
</dbReference>
<protein>
    <recommendedName>
        <fullName evidence="5">Ubiquitin carboxyl-terminal hydrolase CYLD</fullName>
    </recommendedName>
    <alternativeName>
        <fullName evidence="21">Deubiquitinating enzyme CYLD</fullName>
    </alternativeName>
    <alternativeName>
        <fullName evidence="22">Ubiquitin thioesterase CYLD</fullName>
    </alternativeName>
    <alternativeName>
        <fullName evidence="23">Ubiquitin-specific-processing protease CYLD</fullName>
    </alternativeName>
</protein>
<keyword evidence="17" id="KW-0675">Receptor</keyword>
<sequence length="1165" mass="131364">MDSLNYRFFIVTKKPEFPKHIKRGCICFIREHKYKSGISKSAPIKTLNVTPFSSSSLSYDIDVNCMECLTPDEAGLLLAVSDDDEKIKWFRSPEAIQTALGMKVGTSVVAEENGDRLRGTIRYIGPLVEPSFSSPMTGRFFGIELQGIDRGKGSTDGSISYKELFKCDKKCGIFAPFCKVRPVIYNSPTKPEPPAEQTTEGLSPGDKVTYFTKEKCQHGIMLNMEEEGGALFVKISTGTDATGKRGGEIKVPLEMVAKGEILSEPESMDMETPPLETLTDVHMGLNSMVEVTLASGNGYGMIRWIGTLPDRDGVCAGLELEEDYGVSDGTFKGKRMFTCPPKRALFVKLKSCRPDSRFQTSSANHSEKIPDFPHLEEDVNVDTGRLEPVPPITSEQIQPLLIGRMRGIQGHCNSCYMDSALFSLFSCSSALDSMLFKSTTPEDAPIQRMLLRDIVNPLRSKGFVEARHVMNFRQQLQKHGYHHSFTTDEKDPEEFLIVIMHHILALDPLLKLSAAGKVQESYCYQIFLDQNHSLVLPTVQQLLEHSFLSSGLKLAEVPSCLILQMPRFGKRFKMFPKIIPSLELDITTLLSEGPQQCILCGNLATEECTDCFKEDIFSPTGFKVFCRTCSSQVHAHPQRRSHKPVLLDIPKSYLGRGFPHTMTRDRLELFAVLCIETSHYVSFVKHGPSSQDWIFFDSMADRQGERDGFNIPEVQACPEVGMYLEMSPAELANQTESMHPDCALVVQHMEAQEQCSQVLQQEEHNHTSKAGCPTHWDNIGCWYRAEVGQVVTVSCANVSQLFANTQGFVHMNCTTEGWSDVFPPYDDACGFADDDEEETETTYFSNFKQVYTAGYATSLVSLISAVFVFTVFRKFRCTRNYIHINLFFSFILRASAVFIKDVVLFSDENLDHCFMSTPACKSAVAFFQFSILANYFWLLVEGMYLQTLLALTFVFQKKYFWWYILIGWGLPTIIISTWILTRNFYDNRGCWDDTDVAFIWWIIKAPITASLLVNFIIFINVIRILVQKLRSPGVGGNDTSHFNRRLAKSTLLLIPLFGMHYMVFAFLPENTGAEARIFIELGLGSFQGFVVALLYCFLNGEVQAELKKRFWKWQTQSYLSLSKRRRTPFTESSTVTQISVLDKSSPKDQQSSETRALTANNVSTV</sequence>
<feature type="domain" description="G-protein coupled receptors family 2 profile 1" evidence="27">
    <location>
        <begin position="754"/>
        <end position="833"/>
    </location>
</feature>
<evidence type="ECO:0000259" key="29">
    <source>
        <dbReference type="PROSITE" id="PS50245"/>
    </source>
</evidence>
<dbReference type="GO" id="GO:0005886">
    <property type="term" value="C:plasma membrane"/>
    <property type="evidence" value="ECO:0007669"/>
    <property type="project" value="UniProtKB-SubCell"/>
</dbReference>
<dbReference type="InterPro" id="IPR050332">
    <property type="entry name" value="GPCR_2"/>
</dbReference>
<dbReference type="PANTHER" id="PTHR45620:SF6">
    <property type="entry name" value="GROWTH HORMONE-RELEASING HORMONE-LIKE PEPTIDE RECEPTOR"/>
    <property type="match status" value="1"/>
</dbReference>
<dbReference type="InterPro" id="IPR017983">
    <property type="entry name" value="GPCR_2_secretin-like_CS"/>
</dbReference>
<dbReference type="GO" id="GO:0017046">
    <property type="term" value="F:peptide hormone binding"/>
    <property type="evidence" value="ECO:0007669"/>
    <property type="project" value="TreeGrafter"/>
</dbReference>
<accession>A0A8C6L6Z2</accession>
<feature type="domain" description="CAP-Gly" evidence="29">
    <location>
        <begin position="306"/>
        <end position="348"/>
    </location>
</feature>
<comment type="subcellular location">
    <subcellularLocation>
        <location evidence="3">Cell membrane</location>
        <topology evidence="3">Multi-pass membrane protein</topology>
    </subcellularLocation>
    <subcellularLocation>
        <location evidence="2">Cell membrane</location>
        <topology evidence="2">Peripheral membrane protein</topology>
        <orientation evidence="2">Cytoplasmic side</orientation>
    </subcellularLocation>
    <subcellularLocation>
        <location evidence="1">Cytoplasm</location>
        <location evidence="1">Cytoskeleton</location>
        <location evidence="1">Cilium basal body</location>
    </subcellularLocation>
</comment>
<dbReference type="PROSITE" id="PS50245">
    <property type="entry name" value="CAP_GLY_2"/>
    <property type="match status" value="2"/>
</dbReference>
<evidence type="ECO:0000256" key="17">
    <source>
        <dbReference type="ARBA" id="ARBA00023170"/>
    </source>
</evidence>
<dbReference type="GO" id="GO:0004999">
    <property type="term" value="F:vasoactive intestinal polypeptide receptor activity"/>
    <property type="evidence" value="ECO:0007669"/>
    <property type="project" value="InterPro"/>
</dbReference>
<gene>
    <name evidence="31" type="primary">ghrhrb</name>
</gene>
<feature type="transmembrane region" description="Helical" evidence="26">
    <location>
        <begin position="853"/>
        <end position="872"/>
    </location>
</feature>
<evidence type="ECO:0000256" key="9">
    <source>
        <dbReference type="ARBA" id="ARBA00022687"/>
    </source>
</evidence>
<feature type="region of interest" description="Disordered" evidence="25">
    <location>
        <begin position="1144"/>
        <end position="1165"/>
    </location>
</feature>
<dbReference type="InterPro" id="IPR001771">
    <property type="entry name" value="GPCR_2_VIP_rcpt_1"/>
</dbReference>
<evidence type="ECO:0000256" key="11">
    <source>
        <dbReference type="ARBA" id="ARBA00022843"/>
    </source>
</evidence>
<evidence type="ECO:0000256" key="14">
    <source>
        <dbReference type="ARBA" id="ARBA00023040"/>
    </source>
</evidence>
<dbReference type="Pfam" id="PF00002">
    <property type="entry name" value="7tm_2"/>
    <property type="match status" value="1"/>
</dbReference>
<dbReference type="Pfam" id="PF02793">
    <property type="entry name" value="HRM"/>
    <property type="match status" value="1"/>
</dbReference>
<keyword evidence="14" id="KW-0297">G-protein coupled receptor</keyword>
<keyword evidence="19" id="KW-0807">Transducer</keyword>
<evidence type="ECO:0000256" key="26">
    <source>
        <dbReference type="SAM" id="Phobius"/>
    </source>
</evidence>
<feature type="domain" description="CAP-Gly" evidence="29">
    <location>
        <begin position="131"/>
        <end position="176"/>
    </location>
</feature>
<dbReference type="InterPro" id="IPR028889">
    <property type="entry name" value="USP"/>
</dbReference>
<dbReference type="GO" id="GO:0016055">
    <property type="term" value="P:Wnt signaling pathway"/>
    <property type="evidence" value="ECO:0007669"/>
    <property type="project" value="UniProtKB-KW"/>
</dbReference>
<dbReference type="PROSITE" id="PS00972">
    <property type="entry name" value="USP_1"/>
    <property type="match status" value="1"/>
</dbReference>
<reference evidence="31" key="3">
    <citation type="submission" date="2025-09" db="UniProtKB">
        <authorList>
            <consortium name="Ensembl"/>
        </authorList>
    </citation>
    <scope>IDENTIFICATION</scope>
</reference>
<dbReference type="Gene3D" id="4.10.1240.10">
    <property type="entry name" value="GPCR, family 2, extracellular hormone receptor domain"/>
    <property type="match status" value="1"/>
</dbReference>
<evidence type="ECO:0000256" key="1">
    <source>
        <dbReference type="ARBA" id="ARBA00004120"/>
    </source>
</evidence>
<dbReference type="SMART" id="SM01052">
    <property type="entry name" value="CAP_GLY"/>
    <property type="match status" value="2"/>
</dbReference>
<feature type="transmembrane region" description="Helical" evidence="26">
    <location>
        <begin position="1046"/>
        <end position="1065"/>
    </location>
</feature>
<dbReference type="InterPro" id="IPR000938">
    <property type="entry name" value="CAP-Gly_domain"/>
</dbReference>
<evidence type="ECO:0000256" key="15">
    <source>
        <dbReference type="ARBA" id="ARBA00023136"/>
    </source>
</evidence>
<name>A0A8C6L6Z2_NOTFU</name>
<evidence type="ECO:0000259" key="27">
    <source>
        <dbReference type="PROSITE" id="PS50227"/>
    </source>
</evidence>
<feature type="transmembrane region" description="Helical" evidence="26">
    <location>
        <begin position="960"/>
        <end position="979"/>
    </location>
</feature>
<dbReference type="Pfam" id="PF00443">
    <property type="entry name" value="UCH"/>
    <property type="match status" value="1"/>
</dbReference>
<dbReference type="Gene3D" id="1.20.1070.10">
    <property type="entry name" value="Rhodopsin 7-helix transmembrane proteins"/>
    <property type="match status" value="1"/>
</dbReference>
<feature type="transmembrane region" description="Helical" evidence="26">
    <location>
        <begin position="884"/>
        <end position="903"/>
    </location>
</feature>
<evidence type="ECO:0000256" key="24">
    <source>
        <dbReference type="ARBA" id="ARBA00046580"/>
    </source>
</evidence>
<evidence type="ECO:0000256" key="10">
    <source>
        <dbReference type="ARBA" id="ARBA00022692"/>
    </source>
</evidence>
<evidence type="ECO:0000256" key="22">
    <source>
        <dbReference type="ARBA" id="ARBA00031094"/>
    </source>
</evidence>
<keyword evidence="11" id="KW-0832">Ubl conjugation</keyword>
<dbReference type="GO" id="GO:0007188">
    <property type="term" value="P:adenylate cyclase-modulating G protein-coupled receptor signaling pathway"/>
    <property type="evidence" value="ECO:0007669"/>
    <property type="project" value="TreeGrafter"/>
</dbReference>
<evidence type="ECO:0000256" key="5">
    <source>
        <dbReference type="ARBA" id="ARBA00018699"/>
    </source>
</evidence>
<dbReference type="PROSITE" id="PS50227">
    <property type="entry name" value="G_PROTEIN_RECEP_F2_3"/>
    <property type="match status" value="1"/>
</dbReference>
<feature type="transmembrane region" description="Helical" evidence="26">
    <location>
        <begin position="999"/>
        <end position="1026"/>
    </location>
</feature>
<dbReference type="Gene3D" id="3.90.70.10">
    <property type="entry name" value="Cysteine proteinases"/>
    <property type="match status" value="1"/>
</dbReference>
<evidence type="ECO:0000313" key="32">
    <source>
        <dbReference type="Proteomes" id="UP000694548"/>
    </source>
</evidence>
<proteinExistence type="inferred from homology"/>
<keyword evidence="16" id="KW-1015">Disulfide bond</keyword>
<feature type="domain" description="G-protein coupled receptors family 2 profile 2" evidence="30">
    <location>
        <begin position="847"/>
        <end position="1099"/>
    </location>
</feature>
<dbReference type="GO" id="GO:0008528">
    <property type="term" value="F:G protein-coupled peptide receptor activity"/>
    <property type="evidence" value="ECO:0007669"/>
    <property type="project" value="TreeGrafter"/>
</dbReference>
<dbReference type="PANTHER" id="PTHR45620">
    <property type="entry name" value="PDF RECEPTOR-LIKE PROTEIN-RELATED"/>
    <property type="match status" value="1"/>
</dbReference>
<reference evidence="31" key="2">
    <citation type="submission" date="2025-08" db="UniProtKB">
        <authorList>
            <consortium name="Ensembl"/>
        </authorList>
    </citation>
    <scope>IDENTIFICATION</scope>
</reference>
<dbReference type="PROSITE" id="PS50235">
    <property type="entry name" value="USP_3"/>
    <property type="match status" value="1"/>
</dbReference>
<keyword evidence="13 26" id="KW-1133">Transmembrane helix</keyword>
<dbReference type="Pfam" id="PF01302">
    <property type="entry name" value="CAP_GLY"/>
    <property type="match status" value="2"/>
</dbReference>
<evidence type="ECO:0000256" key="16">
    <source>
        <dbReference type="ARBA" id="ARBA00023157"/>
    </source>
</evidence>
<dbReference type="PRINTS" id="PR01154">
    <property type="entry name" value="VIP1RECEPTOR"/>
</dbReference>
<dbReference type="GO" id="GO:0016579">
    <property type="term" value="P:protein deubiquitination"/>
    <property type="evidence" value="ECO:0007669"/>
    <property type="project" value="InterPro"/>
</dbReference>
<feature type="domain" description="USP" evidence="28">
    <location>
        <begin position="406"/>
        <end position="726"/>
    </location>
</feature>
<keyword evidence="6" id="KW-1003">Cell membrane</keyword>
<dbReference type="InterPro" id="IPR017981">
    <property type="entry name" value="GPCR_2-like_7TM"/>
</dbReference>
<dbReference type="FunFam" id="3.90.70.10:FF:000009">
    <property type="entry name" value="Putative ubiquitin carboxyl-terminal hydrolase CYLD"/>
    <property type="match status" value="1"/>
</dbReference>
<dbReference type="SUPFAM" id="SSF74924">
    <property type="entry name" value="Cap-Gly domain"/>
    <property type="match status" value="2"/>
</dbReference>
<evidence type="ECO:0000256" key="4">
    <source>
        <dbReference type="ARBA" id="ARBA00005314"/>
    </source>
</evidence>
<keyword evidence="9" id="KW-0879">Wnt signaling pathway</keyword>
<evidence type="ECO:0000256" key="20">
    <source>
        <dbReference type="ARBA" id="ARBA00023273"/>
    </source>
</evidence>
<dbReference type="CDD" id="cd15271">
    <property type="entry name" value="7tmB1_GHRHR2"/>
    <property type="match status" value="1"/>
</dbReference>
<dbReference type="InterPro" id="IPR018200">
    <property type="entry name" value="USP_CS"/>
</dbReference>
<reference evidence="31" key="1">
    <citation type="submission" date="2014-08" db="EMBL/GenBank/DDBJ databases">
        <authorList>
            <person name="Senf B."/>
            <person name="Petzold A."/>
            <person name="Downie B.R."/>
            <person name="Koch P."/>
            <person name="Platzer M."/>
        </authorList>
    </citation>
    <scope>NUCLEOTIDE SEQUENCE [LARGE SCALE GENOMIC DNA]</scope>
    <source>
        <strain evidence="31">GRZ</strain>
    </source>
</reference>
<evidence type="ECO:0000256" key="21">
    <source>
        <dbReference type="ARBA" id="ARBA00030882"/>
    </source>
</evidence>
<dbReference type="GeneTree" id="ENSGT00940000166873"/>
<dbReference type="PRINTS" id="PR00249">
    <property type="entry name" value="GPCRSECRETIN"/>
</dbReference>
<dbReference type="InterPro" id="IPR001394">
    <property type="entry name" value="Peptidase_C19_UCH"/>
</dbReference>
<keyword evidence="7" id="KW-0597">Phosphoprotein</keyword>
<dbReference type="AlphaFoldDB" id="A0A8C6L6Z2"/>
<dbReference type="FunFam" id="2.30.30.190:FF:000007">
    <property type="entry name" value="Putative ubiquitin carboxyl-terminal hydrolase CYLD"/>
    <property type="match status" value="1"/>
</dbReference>
<evidence type="ECO:0000256" key="18">
    <source>
        <dbReference type="ARBA" id="ARBA00023180"/>
    </source>
</evidence>
<evidence type="ECO:0000256" key="23">
    <source>
        <dbReference type="ARBA" id="ARBA00032487"/>
    </source>
</evidence>
<evidence type="ECO:0000256" key="3">
    <source>
        <dbReference type="ARBA" id="ARBA00004651"/>
    </source>
</evidence>
<keyword evidence="15 26" id="KW-0472">Membrane</keyword>
<evidence type="ECO:0000256" key="6">
    <source>
        <dbReference type="ARBA" id="ARBA00022475"/>
    </source>
</evidence>
<dbReference type="InterPro" id="IPR038765">
    <property type="entry name" value="Papain-like_cys_pep_sf"/>
</dbReference>
<evidence type="ECO:0000256" key="25">
    <source>
        <dbReference type="SAM" id="MobiDB-lite"/>
    </source>
</evidence>
<evidence type="ECO:0000256" key="12">
    <source>
        <dbReference type="ARBA" id="ARBA00022859"/>
    </source>
</evidence>
<feature type="compositionally biased region" description="Polar residues" evidence="25">
    <location>
        <begin position="1147"/>
        <end position="1165"/>
    </location>
</feature>
<evidence type="ECO:0000256" key="19">
    <source>
        <dbReference type="ARBA" id="ARBA00023224"/>
    </source>
</evidence>
<evidence type="ECO:0000256" key="2">
    <source>
        <dbReference type="ARBA" id="ARBA00004413"/>
    </source>
</evidence>
<keyword evidence="10 26" id="KW-0812">Transmembrane</keyword>
<organism evidence="31 32">
    <name type="scientific">Nothobranchius furzeri</name>
    <name type="common">Turquoise killifish</name>
    <dbReference type="NCBI Taxonomy" id="105023"/>
    <lineage>
        <taxon>Eukaryota</taxon>
        <taxon>Metazoa</taxon>
        <taxon>Chordata</taxon>
        <taxon>Craniata</taxon>
        <taxon>Vertebrata</taxon>
        <taxon>Euteleostomi</taxon>
        <taxon>Actinopterygii</taxon>
        <taxon>Neopterygii</taxon>
        <taxon>Teleostei</taxon>
        <taxon>Neoteleostei</taxon>
        <taxon>Acanthomorphata</taxon>
        <taxon>Ovalentaria</taxon>
        <taxon>Atherinomorphae</taxon>
        <taxon>Cyprinodontiformes</taxon>
        <taxon>Nothobranchiidae</taxon>
        <taxon>Nothobranchius</taxon>
    </lineage>
</organism>
<dbReference type="GO" id="GO:0045087">
    <property type="term" value="P:innate immune response"/>
    <property type="evidence" value="ECO:0007669"/>
    <property type="project" value="UniProtKB-KW"/>
</dbReference>
<evidence type="ECO:0000259" key="28">
    <source>
        <dbReference type="PROSITE" id="PS50235"/>
    </source>
</evidence>
<dbReference type="Proteomes" id="UP000694548">
    <property type="component" value="Chromosome sgr17"/>
</dbReference>
<evidence type="ECO:0000256" key="8">
    <source>
        <dbReference type="ARBA" id="ARBA00022588"/>
    </source>
</evidence>
<feature type="region of interest" description="Disordered" evidence="25">
    <location>
        <begin position="186"/>
        <end position="206"/>
    </location>
</feature>
<dbReference type="Gene3D" id="2.30.30.190">
    <property type="entry name" value="CAP Gly-rich-like domain"/>
    <property type="match status" value="2"/>
</dbReference>
<dbReference type="Ensembl" id="ENSNFUT00015013811.1">
    <property type="protein sequence ID" value="ENSNFUP00015013142.1"/>
    <property type="gene ID" value="ENSNFUG00015006453.1"/>
</dbReference>
<feature type="transmembrane region" description="Helical" evidence="26">
    <location>
        <begin position="1077"/>
        <end position="1098"/>
    </location>
</feature>
<dbReference type="InterPro" id="IPR001879">
    <property type="entry name" value="GPCR_2_extracellular_dom"/>
</dbReference>
<comment type="subunit">
    <text evidence="24">Interacts (via CAP-Gly domain) with IKBKG/NEMO (via proline-rich C-terminal region). Interacts with TRAF2 and TRIP. Interacts with PLK1, DVL1, DVL3, MAVS, TBK1, IKKE and RIGI. Interacts (via CAP-Gly domain) with microtubules. Interacts with HDAC6 and BCL3. Interacts with MAP3K7. Identified in a complex with TRAF6 and SQSTM1. Interacts with OPTN and SQSTM1. Interacts with CEP350. Interacts with RNF31; the interaction is indirect and is mediated via SPATA2. Interacts with SPATA2 (via the PUB domain); the interaction is direct and recruits CYLD to the LUBAC complex, thereby regulating TNF-alpha-induced necroptosis.</text>
</comment>
<comment type="similarity">
    <text evidence="4">Belongs to the G-protein coupled receptor 2 family.</text>
</comment>
<dbReference type="PROSITE" id="PS50261">
    <property type="entry name" value="G_PROTEIN_RECEP_F2_4"/>
    <property type="match status" value="1"/>
</dbReference>